<feature type="non-terminal residue" evidence="1">
    <location>
        <position position="37"/>
    </location>
</feature>
<evidence type="ECO:0000313" key="1">
    <source>
        <dbReference type="EMBL" id="RWS09967.1"/>
    </source>
</evidence>
<organism evidence="1 2">
    <name type="scientific">Dinothrombium tinctorium</name>
    <dbReference type="NCBI Taxonomy" id="1965070"/>
    <lineage>
        <taxon>Eukaryota</taxon>
        <taxon>Metazoa</taxon>
        <taxon>Ecdysozoa</taxon>
        <taxon>Arthropoda</taxon>
        <taxon>Chelicerata</taxon>
        <taxon>Arachnida</taxon>
        <taxon>Acari</taxon>
        <taxon>Acariformes</taxon>
        <taxon>Trombidiformes</taxon>
        <taxon>Prostigmata</taxon>
        <taxon>Anystina</taxon>
        <taxon>Parasitengona</taxon>
        <taxon>Trombidioidea</taxon>
        <taxon>Trombidiidae</taxon>
        <taxon>Dinothrombium</taxon>
    </lineage>
</organism>
<sequence length="37" mass="4341">MDDLIFDWQENDALVVDKSIELPQHLLIEARTGFCHQ</sequence>
<protein>
    <submittedName>
        <fullName evidence="1">Uncharacterized protein</fullName>
    </submittedName>
</protein>
<reference evidence="1 2" key="1">
    <citation type="journal article" date="2018" name="Gigascience">
        <title>Genomes of trombidid mites reveal novel predicted allergens and laterally-transferred genes associated with secondary metabolism.</title>
        <authorList>
            <person name="Dong X."/>
            <person name="Chaisiri K."/>
            <person name="Xia D."/>
            <person name="Armstrong S.D."/>
            <person name="Fang Y."/>
            <person name="Donnelly M.J."/>
            <person name="Kadowaki T."/>
            <person name="McGarry J.W."/>
            <person name="Darby A.C."/>
            <person name="Makepeace B.L."/>
        </authorList>
    </citation>
    <scope>NUCLEOTIDE SEQUENCE [LARGE SCALE GENOMIC DNA]</scope>
    <source>
        <strain evidence="1">UoL-WK</strain>
    </source>
</reference>
<proteinExistence type="predicted"/>
<evidence type="ECO:0000313" key="2">
    <source>
        <dbReference type="Proteomes" id="UP000285301"/>
    </source>
</evidence>
<name>A0A3S3QK11_9ACAR</name>
<dbReference type="Proteomes" id="UP000285301">
    <property type="component" value="Unassembled WGS sequence"/>
</dbReference>
<gene>
    <name evidence="1" type="ORF">B4U79_03439</name>
</gene>
<dbReference type="EMBL" id="NCKU01002270">
    <property type="protein sequence ID" value="RWS09967.1"/>
    <property type="molecule type" value="Genomic_DNA"/>
</dbReference>
<keyword evidence="2" id="KW-1185">Reference proteome</keyword>
<dbReference type="OrthoDB" id="407674at2759"/>
<dbReference type="AlphaFoldDB" id="A0A3S3QK11"/>
<accession>A0A3S3QK11</accession>
<comment type="caution">
    <text evidence="1">The sequence shown here is derived from an EMBL/GenBank/DDBJ whole genome shotgun (WGS) entry which is preliminary data.</text>
</comment>